<dbReference type="EMBL" id="FR872582">
    <property type="protein sequence ID" value="CCB88535.1"/>
    <property type="molecule type" value="Genomic_DNA"/>
</dbReference>
<reference key="1">
    <citation type="journal article" date="2011" name="Mol. Biol. Evol.">
        <title>Unity in variety -- the pan-genome of the Chlamydiae.</title>
        <authorList>
            <person name="Collingro A."/>
            <person name="Tischler P."/>
            <person name="Weinmaier T."/>
            <person name="Penz T."/>
            <person name="Heinz E."/>
            <person name="Brunham R.C."/>
            <person name="Read T.D."/>
            <person name="Bavoil P.M."/>
            <person name="Sachse K."/>
            <person name="Kahane S."/>
            <person name="Friedman M.G."/>
            <person name="Rattei T."/>
            <person name="Myers G.S.A."/>
            <person name="Horn M."/>
        </authorList>
    </citation>
    <scope>NUCLEOTIDE SEQUENCE</scope>
    <source>
        <strain>Z</strain>
    </source>
</reference>
<sequence length="180" mass="20507">MARRSLDDREIVIKKHHHHWKMRLLVALIMLGLSFIGLIVSDIKQNGAWNYWRVMVPIYAVLCLFLSWYLRRQKKIMSAATIWHELVQWVGLALSVYLVSIFVKIGLMGRFEAGLVVLTLLALTIFIAGIYVEATFFLIGLLMGIFAAAAALMAAYVYTVMLPLTIIVAVLLVWVARKRM</sequence>
<keyword evidence="1" id="KW-0472">Membrane</keyword>
<proteinExistence type="predicted"/>
<name>F8L720_SIMNZ</name>
<feature type="transmembrane region" description="Helical" evidence="1">
    <location>
        <begin position="113"/>
        <end position="131"/>
    </location>
</feature>
<dbReference type="OrthoDB" id="5636902at2"/>
<feature type="transmembrane region" description="Helical" evidence="1">
    <location>
        <begin position="51"/>
        <end position="70"/>
    </location>
</feature>
<feature type="transmembrane region" description="Helical" evidence="1">
    <location>
        <begin position="160"/>
        <end position="176"/>
    </location>
</feature>
<feature type="transmembrane region" description="Helical" evidence="1">
    <location>
        <begin position="136"/>
        <end position="154"/>
    </location>
</feature>
<gene>
    <name evidence="2" type="ordered locus">SNE_A06580</name>
</gene>
<evidence type="ECO:0000256" key="1">
    <source>
        <dbReference type="SAM" id="Phobius"/>
    </source>
</evidence>
<dbReference type="AlphaFoldDB" id="F8L720"/>
<dbReference type="Proteomes" id="UP000000496">
    <property type="component" value="Chromosome gsn.131"/>
</dbReference>
<dbReference type="eggNOG" id="ENOG50338WZ">
    <property type="taxonomic scope" value="Bacteria"/>
</dbReference>
<reference evidence="2 3" key="2">
    <citation type="journal article" date="2011" name="Mol. Biol. Evol.">
        <title>Unity in variety--the pan-genome of the Chlamydiae.</title>
        <authorList>
            <person name="Collingro A."/>
            <person name="Tischler P."/>
            <person name="Weinmaier T."/>
            <person name="Penz T."/>
            <person name="Heinz E."/>
            <person name="Brunham R.C."/>
            <person name="Read T.D."/>
            <person name="Bavoil P.M."/>
            <person name="Sachse K."/>
            <person name="Kahane S."/>
            <person name="Friedman M.G."/>
            <person name="Rattei T."/>
            <person name="Myers G.S."/>
            <person name="Horn M."/>
        </authorList>
    </citation>
    <scope>NUCLEOTIDE SEQUENCE [LARGE SCALE GENOMIC DNA]</scope>
    <source>
        <strain evidence="3">ATCC VR-1471 / Z</strain>
    </source>
</reference>
<keyword evidence="1" id="KW-0812">Transmembrane</keyword>
<evidence type="ECO:0008006" key="4">
    <source>
        <dbReference type="Google" id="ProtNLM"/>
    </source>
</evidence>
<evidence type="ECO:0000313" key="2">
    <source>
        <dbReference type="EMBL" id="CCB88535.1"/>
    </source>
</evidence>
<dbReference type="RefSeq" id="WP_013943002.1">
    <property type="nucleotide sequence ID" value="NC_015713.1"/>
</dbReference>
<evidence type="ECO:0000313" key="3">
    <source>
        <dbReference type="Proteomes" id="UP000000496"/>
    </source>
</evidence>
<keyword evidence="3" id="KW-1185">Reference proteome</keyword>
<feature type="transmembrane region" description="Helical" evidence="1">
    <location>
        <begin position="82"/>
        <end position="107"/>
    </location>
</feature>
<dbReference type="KEGG" id="sng:SNE_A06580"/>
<dbReference type="HOGENOM" id="CLU_1561025_0_0_0"/>
<keyword evidence="1" id="KW-1133">Transmembrane helix</keyword>
<dbReference type="STRING" id="331113.SNE_A06580"/>
<protein>
    <recommendedName>
        <fullName evidence="4">Transmembrane protein</fullName>
    </recommendedName>
</protein>
<feature type="transmembrane region" description="Helical" evidence="1">
    <location>
        <begin position="20"/>
        <end position="39"/>
    </location>
</feature>
<accession>F8L720</accession>
<organism evidence="2 3">
    <name type="scientific">Simkania negevensis (strain ATCC VR-1471 / DSM 27360 / Z)</name>
    <dbReference type="NCBI Taxonomy" id="331113"/>
    <lineage>
        <taxon>Bacteria</taxon>
        <taxon>Pseudomonadati</taxon>
        <taxon>Chlamydiota</taxon>
        <taxon>Chlamydiia</taxon>
        <taxon>Parachlamydiales</taxon>
        <taxon>Simkaniaceae</taxon>
        <taxon>Simkania</taxon>
    </lineage>
</organism>